<dbReference type="Proteomes" id="UP000799118">
    <property type="component" value="Unassembled WGS sequence"/>
</dbReference>
<proteinExistence type="predicted"/>
<protein>
    <submittedName>
        <fullName evidence="1">Uncharacterized protein</fullName>
    </submittedName>
</protein>
<accession>A0A6A4H1D4</accession>
<evidence type="ECO:0000313" key="1">
    <source>
        <dbReference type="EMBL" id="KAE9392002.1"/>
    </source>
</evidence>
<evidence type="ECO:0000313" key="2">
    <source>
        <dbReference type="Proteomes" id="UP000799118"/>
    </source>
</evidence>
<dbReference type="AlphaFoldDB" id="A0A6A4H1D4"/>
<organism evidence="1 2">
    <name type="scientific">Gymnopus androsaceus JB14</name>
    <dbReference type="NCBI Taxonomy" id="1447944"/>
    <lineage>
        <taxon>Eukaryota</taxon>
        <taxon>Fungi</taxon>
        <taxon>Dikarya</taxon>
        <taxon>Basidiomycota</taxon>
        <taxon>Agaricomycotina</taxon>
        <taxon>Agaricomycetes</taxon>
        <taxon>Agaricomycetidae</taxon>
        <taxon>Agaricales</taxon>
        <taxon>Marasmiineae</taxon>
        <taxon>Omphalotaceae</taxon>
        <taxon>Gymnopus</taxon>
    </lineage>
</organism>
<feature type="non-terminal residue" evidence="1">
    <location>
        <position position="1"/>
    </location>
</feature>
<dbReference type="EMBL" id="ML769607">
    <property type="protein sequence ID" value="KAE9392002.1"/>
    <property type="molecule type" value="Genomic_DNA"/>
</dbReference>
<feature type="non-terminal residue" evidence="1">
    <location>
        <position position="186"/>
    </location>
</feature>
<dbReference type="OrthoDB" id="2691851at2759"/>
<sequence length="186" mass="21380">SSTMHPDILAEYQALKIIGFMWSNLIQAFINPDLSLTEQLEKLSVYTHTSFVLYCQHGSSLISPQLYYDSQSLVKASYFYVIHQTALDPDQDVELHHVGSDRGEHKFCSVWTATHDTNPDALALADSLLEDSDMDRIIEQNPDLNKQHRRTVWLRKPDVDHVNQNFFKGDLRAGNVRHEYAYNSGR</sequence>
<keyword evidence="2" id="KW-1185">Reference proteome</keyword>
<name>A0A6A4H1D4_9AGAR</name>
<gene>
    <name evidence="1" type="ORF">BT96DRAFT_771543</name>
</gene>
<reference evidence="1" key="1">
    <citation type="journal article" date="2019" name="Environ. Microbiol.">
        <title>Fungal ecological strategies reflected in gene transcription - a case study of two litter decomposers.</title>
        <authorList>
            <person name="Barbi F."/>
            <person name="Kohler A."/>
            <person name="Barry K."/>
            <person name="Baskaran P."/>
            <person name="Daum C."/>
            <person name="Fauchery L."/>
            <person name="Ihrmark K."/>
            <person name="Kuo A."/>
            <person name="LaButti K."/>
            <person name="Lipzen A."/>
            <person name="Morin E."/>
            <person name="Grigoriev I.V."/>
            <person name="Henrissat B."/>
            <person name="Lindahl B."/>
            <person name="Martin F."/>
        </authorList>
    </citation>
    <scope>NUCLEOTIDE SEQUENCE</scope>
    <source>
        <strain evidence="1">JB14</strain>
    </source>
</reference>